<dbReference type="Pfam" id="PF00497">
    <property type="entry name" value="SBP_bac_3"/>
    <property type="match status" value="1"/>
</dbReference>
<accession>A0A7M3T550</accession>
<dbReference type="PANTHER" id="PTHR30085:SF6">
    <property type="entry name" value="ABC TRANSPORTER GLUTAMINE-BINDING PROTEIN GLNH"/>
    <property type="match status" value="1"/>
</dbReference>
<evidence type="ECO:0000313" key="7">
    <source>
        <dbReference type="Proteomes" id="UP000503336"/>
    </source>
</evidence>
<dbReference type="GO" id="GO:0006865">
    <property type="term" value="P:amino acid transport"/>
    <property type="evidence" value="ECO:0007669"/>
    <property type="project" value="TreeGrafter"/>
</dbReference>
<dbReference type="InterPro" id="IPR001638">
    <property type="entry name" value="Solute-binding_3/MltF_N"/>
</dbReference>
<evidence type="ECO:0000256" key="3">
    <source>
        <dbReference type="ARBA" id="ARBA00022729"/>
    </source>
</evidence>
<evidence type="ECO:0000313" key="6">
    <source>
        <dbReference type="EMBL" id="QIE57131.1"/>
    </source>
</evidence>
<dbReference type="FunFam" id="3.40.190.10:FF:000690">
    <property type="entry name" value="Polar amino acid uptake family ABC transporter, periplasmic substrate-binding protein"/>
    <property type="match status" value="1"/>
</dbReference>
<dbReference type="SMART" id="SM00062">
    <property type="entry name" value="PBPb"/>
    <property type="match status" value="1"/>
</dbReference>
<dbReference type="Gene3D" id="3.40.190.10">
    <property type="entry name" value="Periplasmic binding protein-like II"/>
    <property type="match status" value="2"/>
</dbReference>
<sequence>MLKFFSGLAAAALLMSSTSAIAAECSNDTWKKIMERGKIVVGVKADYKPWGFRDTSGDIIGMEPDMARDVAETMGVELELMPVVSSNRMQFLEQGQIDLMIATMTDRPDRRAIVGIPGPAYYTSGTNIMSPKALGFTEWEDLRGKPVCGIQGAFYNQIVEDRYGVQIVAFGGTAEAKQALRDKKCVAYIYDDSAIGSDIASGNWDDFEMPLASEDDSPWGLAVPLAERNCLFGRFMSGMQYAWHSEGTLIELEKKWGVKPSGFLQKMHERMADHLASE</sequence>
<feature type="chain" id="PRO_5029892443" evidence="4">
    <location>
        <begin position="23"/>
        <end position="278"/>
    </location>
</feature>
<dbReference type="Proteomes" id="UP000503336">
    <property type="component" value="Chromosome"/>
</dbReference>
<feature type="domain" description="Solute-binding protein family 3/N-terminal" evidence="5">
    <location>
        <begin position="38"/>
        <end position="260"/>
    </location>
</feature>
<evidence type="ECO:0000256" key="2">
    <source>
        <dbReference type="ARBA" id="ARBA00022448"/>
    </source>
</evidence>
<feature type="signal peptide" evidence="4">
    <location>
        <begin position="1"/>
        <end position="22"/>
    </location>
</feature>
<dbReference type="EMBL" id="CP049056">
    <property type="protein sequence ID" value="QIE57131.1"/>
    <property type="molecule type" value="Genomic_DNA"/>
</dbReference>
<dbReference type="RefSeq" id="WP_165101502.1">
    <property type="nucleotide sequence ID" value="NZ_CP049056.1"/>
</dbReference>
<reference evidence="6 7" key="1">
    <citation type="submission" date="2020-02" db="EMBL/GenBank/DDBJ databases">
        <title>complete genome sequence of Rhodobacteraceae bacterium.</title>
        <authorList>
            <person name="Park J."/>
            <person name="Kim Y.-S."/>
            <person name="Kim K.-H."/>
        </authorList>
    </citation>
    <scope>NUCLEOTIDE SEQUENCE [LARGE SCALE GENOMIC DNA]</scope>
    <source>
        <strain evidence="6 7">RR4-56</strain>
    </source>
</reference>
<keyword evidence="3 4" id="KW-0732">Signal</keyword>
<dbReference type="GO" id="GO:0030288">
    <property type="term" value="C:outer membrane-bounded periplasmic space"/>
    <property type="evidence" value="ECO:0007669"/>
    <property type="project" value="TreeGrafter"/>
</dbReference>
<dbReference type="CDD" id="cd13693">
    <property type="entry name" value="PBP2_polar_AA"/>
    <property type="match status" value="1"/>
</dbReference>
<gene>
    <name evidence="6" type="ORF">G5B40_17800</name>
</gene>
<dbReference type="PANTHER" id="PTHR30085">
    <property type="entry name" value="AMINO ACID ABC TRANSPORTER PERMEASE"/>
    <property type="match status" value="1"/>
</dbReference>
<dbReference type="KEGG" id="hdh:G5B40_17800"/>
<comment type="similarity">
    <text evidence="1">Belongs to the bacterial solute-binding protein 3 family.</text>
</comment>
<dbReference type="SUPFAM" id="SSF53850">
    <property type="entry name" value="Periplasmic binding protein-like II"/>
    <property type="match status" value="1"/>
</dbReference>
<protein>
    <submittedName>
        <fullName evidence="6">Transporter substrate-binding domain-containing protein</fullName>
    </submittedName>
</protein>
<evidence type="ECO:0000259" key="5">
    <source>
        <dbReference type="SMART" id="SM00062"/>
    </source>
</evidence>
<evidence type="ECO:0000256" key="4">
    <source>
        <dbReference type="SAM" id="SignalP"/>
    </source>
</evidence>
<name>A0A7M3T550_9RHOB</name>
<proteinExistence type="inferred from homology"/>
<dbReference type="AlphaFoldDB" id="A0A7M3T550"/>
<dbReference type="InterPro" id="IPR051455">
    <property type="entry name" value="Bact_solute-bind_prot3"/>
</dbReference>
<keyword evidence="2" id="KW-0813">Transport</keyword>
<evidence type="ECO:0000256" key="1">
    <source>
        <dbReference type="ARBA" id="ARBA00010333"/>
    </source>
</evidence>
<organism evidence="6 7">
    <name type="scientific">Pikeienuella piscinae</name>
    <dbReference type="NCBI Taxonomy" id="2748098"/>
    <lineage>
        <taxon>Bacteria</taxon>
        <taxon>Pseudomonadati</taxon>
        <taxon>Pseudomonadota</taxon>
        <taxon>Alphaproteobacteria</taxon>
        <taxon>Rhodobacterales</taxon>
        <taxon>Paracoccaceae</taxon>
        <taxon>Pikeienuella</taxon>
    </lineage>
</organism>
<keyword evidence="7" id="KW-1185">Reference proteome</keyword>
<dbReference type="GO" id="GO:0005576">
    <property type="term" value="C:extracellular region"/>
    <property type="evidence" value="ECO:0007669"/>
    <property type="project" value="TreeGrafter"/>
</dbReference>